<gene>
    <name evidence="1" type="ORF">GDO81_018679</name>
</gene>
<accession>A0AAV6ZJ20</accession>
<dbReference type="EMBL" id="WNYA01001037">
    <property type="protein sequence ID" value="KAG8546546.1"/>
    <property type="molecule type" value="Genomic_DNA"/>
</dbReference>
<proteinExistence type="predicted"/>
<protein>
    <submittedName>
        <fullName evidence="1">Uncharacterized protein</fullName>
    </submittedName>
</protein>
<sequence>MTKRTTKPTASPTLRRLRPHCHWRLRPLARGSPCSGMERSHRVTCSRGQAASGCMYIVMSSGDGGGGGCIGTLYSSAGQRDLGGVTYLEQCACADTTLQGCI</sequence>
<keyword evidence="2" id="KW-1185">Reference proteome</keyword>
<evidence type="ECO:0000313" key="2">
    <source>
        <dbReference type="Proteomes" id="UP000824782"/>
    </source>
</evidence>
<comment type="caution">
    <text evidence="1">The sequence shown here is derived from an EMBL/GenBank/DDBJ whole genome shotgun (WGS) entry which is preliminary data.</text>
</comment>
<name>A0AAV6ZJ20_ENGPU</name>
<evidence type="ECO:0000313" key="1">
    <source>
        <dbReference type="EMBL" id="KAG8546546.1"/>
    </source>
</evidence>
<dbReference type="AlphaFoldDB" id="A0AAV6ZJ20"/>
<reference evidence="1" key="1">
    <citation type="thesis" date="2020" institute="ProQuest LLC" country="789 East Eisenhower Parkway, Ann Arbor, MI, USA">
        <title>Comparative Genomics and Chromosome Evolution.</title>
        <authorList>
            <person name="Mudd A.B."/>
        </authorList>
    </citation>
    <scope>NUCLEOTIDE SEQUENCE</scope>
    <source>
        <strain evidence="1">237g6f4</strain>
        <tissue evidence="1">Blood</tissue>
    </source>
</reference>
<organism evidence="1 2">
    <name type="scientific">Engystomops pustulosus</name>
    <name type="common">Tungara frog</name>
    <name type="synonym">Physalaemus pustulosus</name>
    <dbReference type="NCBI Taxonomy" id="76066"/>
    <lineage>
        <taxon>Eukaryota</taxon>
        <taxon>Metazoa</taxon>
        <taxon>Chordata</taxon>
        <taxon>Craniata</taxon>
        <taxon>Vertebrata</taxon>
        <taxon>Euteleostomi</taxon>
        <taxon>Amphibia</taxon>
        <taxon>Batrachia</taxon>
        <taxon>Anura</taxon>
        <taxon>Neobatrachia</taxon>
        <taxon>Hyloidea</taxon>
        <taxon>Leptodactylidae</taxon>
        <taxon>Leiuperinae</taxon>
        <taxon>Engystomops</taxon>
    </lineage>
</organism>
<dbReference type="Proteomes" id="UP000824782">
    <property type="component" value="Unassembled WGS sequence"/>
</dbReference>